<dbReference type="GO" id="GO:0016747">
    <property type="term" value="F:acyltransferase activity, transferring groups other than amino-acyl groups"/>
    <property type="evidence" value="ECO:0007669"/>
    <property type="project" value="InterPro"/>
</dbReference>
<dbReference type="PROSITE" id="PS51186">
    <property type="entry name" value="GNAT"/>
    <property type="match status" value="1"/>
</dbReference>
<comment type="caution">
    <text evidence="4">The sequence shown here is derived from an EMBL/GenBank/DDBJ whole genome shotgun (WGS) entry which is preliminary data.</text>
</comment>
<dbReference type="AlphaFoldDB" id="A0A2S7T620"/>
<protein>
    <recommendedName>
        <fullName evidence="3">N-acetyltransferase domain-containing protein</fullName>
    </recommendedName>
</protein>
<dbReference type="InterPro" id="IPR050832">
    <property type="entry name" value="Bact_Acetyltransf"/>
</dbReference>
<dbReference type="InterPro" id="IPR000182">
    <property type="entry name" value="GNAT_dom"/>
</dbReference>
<evidence type="ECO:0000259" key="3">
    <source>
        <dbReference type="PROSITE" id="PS51186"/>
    </source>
</evidence>
<name>A0A2S7T620_9FLAO</name>
<dbReference type="EMBL" id="MQVX01000001">
    <property type="protein sequence ID" value="PQJ15372.1"/>
    <property type="molecule type" value="Genomic_DNA"/>
</dbReference>
<sequence length="173" mass="20005">MHKHSTRIALPEDAPFISLLGRVTFSETFGHLFRDPQDLKSYLDATFSVPKIESSLSKANNVFWISFVDRLPVGYAKLKLESPSDFIESTKICQLQKIYVLQDFLSLKIGLELQSQLLEKAKALGYQDIWLSVLDENERAKQFYLKNGFEKIGEHEFRIGKERFDFIAMHNTL</sequence>
<accession>A0A2S7T620</accession>
<reference evidence="5" key="1">
    <citation type="submission" date="2016-11" db="EMBL/GenBank/DDBJ databases">
        <title>Trade-off between light-utilization and light-protection in marine flavobacteria.</title>
        <authorList>
            <person name="Kumagai Y."/>
            <person name="Yoshizawa S."/>
            <person name="Kogure K."/>
        </authorList>
    </citation>
    <scope>NUCLEOTIDE SEQUENCE [LARGE SCALE GENOMIC DNA]</scope>
    <source>
        <strain evidence="5">SG-18</strain>
    </source>
</reference>
<dbReference type="OrthoDB" id="7205533at2"/>
<dbReference type="SUPFAM" id="SSF55729">
    <property type="entry name" value="Acyl-CoA N-acyltransferases (Nat)"/>
    <property type="match status" value="1"/>
</dbReference>
<dbReference type="InterPro" id="IPR016181">
    <property type="entry name" value="Acyl_CoA_acyltransferase"/>
</dbReference>
<dbReference type="Proteomes" id="UP000239366">
    <property type="component" value="Unassembled WGS sequence"/>
</dbReference>
<evidence type="ECO:0000313" key="5">
    <source>
        <dbReference type="Proteomes" id="UP000239366"/>
    </source>
</evidence>
<keyword evidence="1" id="KW-0808">Transferase</keyword>
<organism evidence="4 5">
    <name type="scientific">Aureicoccus marinus</name>
    <dbReference type="NCBI Taxonomy" id="754435"/>
    <lineage>
        <taxon>Bacteria</taxon>
        <taxon>Pseudomonadati</taxon>
        <taxon>Bacteroidota</taxon>
        <taxon>Flavobacteriia</taxon>
        <taxon>Flavobacteriales</taxon>
        <taxon>Flavobacteriaceae</taxon>
        <taxon>Aureicoccus</taxon>
    </lineage>
</organism>
<proteinExistence type="predicted"/>
<keyword evidence="5" id="KW-1185">Reference proteome</keyword>
<keyword evidence="2" id="KW-0012">Acyltransferase</keyword>
<evidence type="ECO:0000313" key="4">
    <source>
        <dbReference type="EMBL" id="PQJ15372.1"/>
    </source>
</evidence>
<gene>
    <name evidence="4" type="ORF">BST99_06130</name>
</gene>
<evidence type="ECO:0000256" key="1">
    <source>
        <dbReference type="ARBA" id="ARBA00022679"/>
    </source>
</evidence>
<dbReference type="PANTHER" id="PTHR43877">
    <property type="entry name" value="AMINOALKYLPHOSPHONATE N-ACETYLTRANSFERASE-RELATED-RELATED"/>
    <property type="match status" value="1"/>
</dbReference>
<dbReference type="Gene3D" id="3.40.630.30">
    <property type="match status" value="1"/>
</dbReference>
<evidence type="ECO:0000256" key="2">
    <source>
        <dbReference type="ARBA" id="ARBA00023315"/>
    </source>
</evidence>
<dbReference type="RefSeq" id="WP_105001023.1">
    <property type="nucleotide sequence ID" value="NZ_MQVX01000001.1"/>
</dbReference>
<feature type="domain" description="N-acetyltransferase" evidence="3">
    <location>
        <begin position="27"/>
        <end position="173"/>
    </location>
</feature>
<dbReference type="CDD" id="cd04301">
    <property type="entry name" value="NAT_SF"/>
    <property type="match status" value="1"/>
</dbReference>
<dbReference type="Pfam" id="PF00583">
    <property type="entry name" value="Acetyltransf_1"/>
    <property type="match status" value="1"/>
</dbReference>